<gene>
    <name evidence="1" type="ORF">QE417_002921</name>
</gene>
<keyword evidence="2" id="KW-1185">Reference proteome</keyword>
<dbReference type="EMBL" id="JAVLVU010000001">
    <property type="protein sequence ID" value="MDT3403849.1"/>
    <property type="molecule type" value="Genomic_DNA"/>
</dbReference>
<dbReference type="Proteomes" id="UP001258315">
    <property type="component" value="Unassembled WGS sequence"/>
</dbReference>
<name>A0ABU3GVQ4_9SPHI</name>
<reference evidence="2" key="1">
    <citation type="submission" date="2023-07" db="EMBL/GenBank/DDBJ databases">
        <title>Functional and genomic diversity of the sorghum phyllosphere microbiome.</title>
        <authorList>
            <person name="Shade A."/>
        </authorList>
    </citation>
    <scope>NUCLEOTIDE SEQUENCE [LARGE SCALE GENOMIC DNA]</scope>
    <source>
        <strain evidence="2">SORGH_AS_0422</strain>
    </source>
</reference>
<accession>A0ABU3GVQ4</accession>
<evidence type="ECO:0008006" key="3">
    <source>
        <dbReference type="Google" id="ProtNLM"/>
    </source>
</evidence>
<sequence>MFNMKVSAILVTLLITFSINNKVFSQARNSIGVGAGLNLPINNDYKVGRDRVIQANIFARNKFALMPTLGIEDIKGKLRSDYSVGFLNLAAKYYATQRIFVFAGPSCYVGGNDGGVIGLGGTAGAGYDWAFDKYSSLEFSLRTDLLPSYFNISPLAGLRVAYKFNFSKKQGKYRVPEEDDMLN</sequence>
<comment type="caution">
    <text evidence="1">The sequence shown here is derived from an EMBL/GenBank/DDBJ whole genome shotgun (WGS) entry which is preliminary data.</text>
</comment>
<proteinExistence type="predicted"/>
<evidence type="ECO:0000313" key="1">
    <source>
        <dbReference type="EMBL" id="MDT3403849.1"/>
    </source>
</evidence>
<evidence type="ECO:0000313" key="2">
    <source>
        <dbReference type="Proteomes" id="UP001258315"/>
    </source>
</evidence>
<organism evidence="1 2">
    <name type="scientific">Mucilaginibacter terrae</name>
    <dbReference type="NCBI Taxonomy" id="1955052"/>
    <lineage>
        <taxon>Bacteria</taxon>
        <taxon>Pseudomonadati</taxon>
        <taxon>Bacteroidota</taxon>
        <taxon>Sphingobacteriia</taxon>
        <taxon>Sphingobacteriales</taxon>
        <taxon>Sphingobacteriaceae</taxon>
        <taxon>Mucilaginibacter</taxon>
    </lineage>
</organism>
<protein>
    <recommendedName>
        <fullName evidence="3">Outer membrane protein beta-barrel domain-containing protein</fullName>
    </recommendedName>
</protein>